<evidence type="ECO:0000256" key="1">
    <source>
        <dbReference type="SAM" id="Phobius"/>
    </source>
</evidence>
<dbReference type="RefSeq" id="WP_183366513.1">
    <property type="nucleotide sequence ID" value="NZ_JACIEZ010000004.1"/>
</dbReference>
<protein>
    <recommendedName>
        <fullName evidence="4">Polysaccharide biosynthesis protein GumN</fullName>
    </recommendedName>
</protein>
<dbReference type="Pfam" id="PF01963">
    <property type="entry name" value="TraB_PrgY_gumN"/>
    <property type="match status" value="1"/>
</dbReference>
<evidence type="ECO:0008006" key="4">
    <source>
        <dbReference type="Google" id="ProtNLM"/>
    </source>
</evidence>
<organism evidence="2 3">
    <name type="scientific">Gellertiella hungarica</name>
    <dbReference type="NCBI Taxonomy" id="1572859"/>
    <lineage>
        <taxon>Bacteria</taxon>
        <taxon>Pseudomonadati</taxon>
        <taxon>Pseudomonadota</taxon>
        <taxon>Alphaproteobacteria</taxon>
        <taxon>Hyphomicrobiales</taxon>
        <taxon>Rhizobiaceae</taxon>
        <taxon>Gellertiella</taxon>
    </lineage>
</organism>
<evidence type="ECO:0000313" key="3">
    <source>
        <dbReference type="Proteomes" id="UP000528286"/>
    </source>
</evidence>
<keyword evidence="1" id="KW-0812">Transmembrane</keyword>
<dbReference type="PANTHER" id="PTHR40590">
    <property type="entry name" value="CYTOPLASMIC PROTEIN-RELATED"/>
    <property type="match status" value="1"/>
</dbReference>
<comment type="caution">
    <text evidence="2">The sequence shown here is derived from an EMBL/GenBank/DDBJ whole genome shotgun (WGS) entry which is preliminary data.</text>
</comment>
<keyword evidence="1" id="KW-0472">Membrane</keyword>
<dbReference type="InterPro" id="IPR002816">
    <property type="entry name" value="TraB/PrgY/GumN_fam"/>
</dbReference>
<accession>A0A7W6NLD4</accession>
<dbReference type="EMBL" id="JACIEZ010000004">
    <property type="protein sequence ID" value="MBB4065212.1"/>
    <property type="molecule type" value="Genomic_DNA"/>
</dbReference>
<dbReference type="Proteomes" id="UP000528286">
    <property type="component" value="Unassembled WGS sequence"/>
</dbReference>
<sequence length="359" mass="38839">MTIAATDPRPENTSFLSSCIFWIAASLPMALLALLFIVLFTLSPARAEDIRCAGADIIAELTSKDPTRLTSIRAEAGAVPNGKGIFWRVEKEGVPVSYLLGTMHLTDPRVLEMPAGARAAFDEAKTVIVESTEVLDEKKAAAALLSKPDLTMFTDQTTISGLLGKDESAKLEAGLKSRGISLAMVEKMKPWIIASFVSLPACEMARKANGGAFLDKKIAEDAVASGKDLQGLETALEQLQAMADIPVKFHLQSLIETLELGSRMDDVTATMIELYLKGEIGMIIPTLKYAAEDKLGETSDYAEFEQRIVIDRNHVMADRSAPMFAKGHVFMAVGALHLPGKEGVIELLRAKGYKLTAIR</sequence>
<keyword evidence="1" id="KW-1133">Transmembrane helix</keyword>
<proteinExistence type="predicted"/>
<keyword evidence="3" id="KW-1185">Reference proteome</keyword>
<dbReference type="CDD" id="cd14789">
    <property type="entry name" value="Tiki"/>
    <property type="match status" value="1"/>
</dbReference>
<dbReference type="AlphaFoldDB" id="A0A7W6NLD4"/>
<evidence type="ECO:0000313" key="2">
    <source>
        <dbReference type="EMBL" id="MBB4065212.1"/>
    </source>
</evidence>
<reference evidence="2 3" key="1">
    <citation type="submission" date="2020-08" db="EMBL/GenBank/DDBJ databases">
        <title>Genomic Encyclopedia of Type Strains, Phase IV (KMG-IV): sequencing the most valuable type-strain genomes for metagenomic binning, comparative biology and taxonomic classification.</title>
        <authorList>
            <person name="Goeker M."/>
        </authorList>
    </citation>
    <scope>NUCLEOTIDE SEQUENCE [LARGE SCALE GENOMIC DNA]</scope>
    <source>
        <strain evidence="2 3">DSM 29853</strain>
    </source>
</reference>
<name>A0A7W6NLD4_9HYPH</name>
<dbReference type="PANTHER" id="PTHR40590:SF1">
    <property type="entry name" value="CYTOPLASMIC PROTEIN"/>
    <property type="match status" value="1"/>
</dbReference>
<gene>
    <name evidence="2" type="ORF">GGR23_002413</name>
</gene>
<feature type="transmembrane region" description="Helical" evidence="1">
    <location>
        <begin position="20"/>
        <end position="42"/>
    </location>
</feature>
<dbReference type="InterPro" id="IPR047111">
    <property type="entry name" value="YbaP-like"/>
</dbReference>